<reference evidence="2 3" key="1">
    <citation type="journal article" date="2009" name="Stand. Genomic Sci.">
        <title>Complete genome sequence of Cryptobacterium curtum type strain (12-3).</title>
        <authorList>
            <person name="Mavrommatis K."/>
            <person name="Pukall R."/>
            <person name="Rohde C."/>
            <person name="Chen F."/>
            <person name="Sims D."/>
            <person name="Brettin T."/>
            <person name="Kuske C."/>
            <person name="Detter J.C."/>
            <person name="Han C."/>
            <person name="Lapidus A."/>
            <person name="Copeland A."/>
            <person name="Glavina Del Rio T."/>
            <person name="Nolan M."/>
            <person name="Lucas S."/>
            <person name="Tice H."/>
            <person name="Cheng J.F."/>
            <person name="Bruce D."/>
            <person name="Goodwin L."/>
            <person name="Pitluck S."/>
            <person name="Ovchinnikova G."/>
            <person name="Pati A."/>
            <person name="Ivanova N."/>
            <person name="Chen A."/>
            <person name="Palaniappan K."/>
            <person name="Chain P."/>
            <person name="D'haeseleer P."/>
            <person name="Goker M."/>
            <person name="Bristow J."/>
            <person name="Eisen J.A."/>
            <person name="Markowitz V."/>
            <person name="Hugenholtz P."/>
            <person name="Rohde M."/>
            <person name="Klenk H.P."/>
            <person name="Kyrpides N.C."/>
        </authorList>
    </citation>
    <scope>NUCLEOTIDE SEQUENCE [LARGE SCALE GENOMIC DNA]</scope>
    <source>
        <strain evidence="3">ATCC 700683 / DSM 15641 / 12-3</strain>
    </source>
</reference>
<dbReference type="STRING" id="469378.Ccur_02040"/>
<name>C7MLZ5_CRYCD</name>
<gene>
    <name evidence="2" type="ordered locus">Ccur_02040</name>
</gene>
<dbReference type="eggNOG" id="ENOG502ZHI0">
    <property type="taxonomic scope" value="Bacteria"/>
</dbReference>
<organism evidence="2 3">
    <name type="scientific">Cryptobacterium curtum (strain ATCC 700683 / DSM 15641 / CCUG 43107 / 12-3)</name>
    <dbReference type="NCBI Taxonomy" id="469378"/>
    <lineage>
        <taxon>Bacteria</taxon>
        <taxon>Bacillati</taxon>
        <taxon>Actinomycetota</taxon>
        <taxon>Coriobacteriia</taxon>
        <taxon>Eggerthellales</taxon>
        <taxon>Eggerthellaceae</taxon>
        <taxon>Cryptobacterium</taxon>
    </lineage>
</organism>
<dbReference type="RefSeq" id="WP_012802624.1">
    <property type="nucleotide sequence ID" value="NC_013170.1"/>
</dbReference>
<dbReference type="Proteomes" id="UP000000954">
    <property type="component" value="Chromosome"/>
</dbReference>
<keyword evidence="3" id="KW-1185">Reference proteome</keyword>
<feature type="region of interest" description="Disordered" evidence="1">
    <location>
        <begin position="1"/>
        <end position="54"/>
    </location>
</feature>
<dbReference type="EMBL" id="CP001682">
    <property type="protein sequence ID" value="ACU93935.1"/>
    <property type="molecule type" value="Genomic_DNA"/>
</dbReference>
<dbReference type="KEGG" id="ccu:Ccur_02040"/>
<evidence type="ECO:0000313" key="3">
    <source>
        <dbReference type="Proteomes" id="UP000000954"/>
    </source>
</evidence>
<dbReference type="HOGENOM" id="CLU_066182_0_0_11"/>
<dbReference type="OrthoDB" id="3177799at2"/>
<evidence type="ECO:0000313" key="2">
    <source>
        <dbReference type="EMBL" id="ACU93935.1"/>
    </source>
</evidence>
<accession>C7MLZ5</accession>
<proteinExistence type="predicted"/>
<dbReference type="AlphaFoldDB" id="C7MLZ5"/>
<evidence type="ECO:0000256" key="1">
    <source>
        <dbReference type="SAM" id="MobiDB-lite"/>
    </source>
</evidence>
<sequence>MNQNSRISSAPRDVLDGPSEALSGANSEEFSEVNGAEPLRATETSEASHQVEQTRQMGVDCQMEVSQQAEIDHLAEEGTQQREADRQGDVDHQMATAYQTEENHLDIEAEALQRVFDDIRAESANSQLVLPQRWSDQDFIPDHLTSQEFIDLVYSVLEGNHRQQMPDADNDTNTVEISEADGATPATETQTADETVHIAETQSPFSEEGTAEVASPRTVLDAIAAGTITIPTDDITSLEGRDTMYLYSTDHMTDTYAHWAFLAAEDDRVATFVDIVREESRIYPRPMVYRALANPPFNLSEDDVLDVWKTIQETDSYPDIESCEASNGDVYFFSTTYLSRAYAESLAEYNSVERFLCP</sequence>
<feature type="compositionally biased region" description="Polar residues" evidence="1">
    <location>
        <begin position="42"/>
        <end position="54"/>
    </location>
</feature>
<protein>
    <submittedName>
        <fullName evidence="2">Uncharacterized protein</fullName>
    </submittedName>
</protein>